<reference evidence="2" key="1">
    <citation type="submission" date="2018-05" db="EMBL/GenBank/DDBJ databases">
        <authorList>
            <person name="Lanie J.A."/>
            <person name="Ng W.-L."/>
            <person name="Kazmierczak K.M."/>
            <person name="Andrzejewski T.M."/>
            <person name="Davidsen T.M."/>
            <person name="Wayne K.J."/>
            <person name="Tettelin H."/>
            <person name="Glass J.I."/>
            <person name="Rusch D."/>
            <person name="Podicherti R."/>
            <person name="Tsui H.-C.T."/>
            <person name="Winkler M.E."/>
        </authorList>
    </citation>
    <scope>NUCLEOTIDE SEQUENCE</scope>
</reference>
<protein>
    <submittedName>
        <fullName evidence="2">Uncharacterized protein</fullName>
    </submittedName>
</protein>
<dbReference type="AlphaFoldDB" id="A0A381WL97"/>
<sequence>VDTSQRISQAVSLVPIVVSIIILFVGSVGSWFVVQEDFFPHAISDETIFLDSGSDYNYHLDGVVITNDAGESKIAYSAATVLCDGGEPTCMVYQMRGIVFYNIGLVFYAAFSLSIISSVLIFLRDYNLIQNINKQFKTDVTRED</sequence>
<feature type="non-terminal residue" evidence="2">
    <location>
        <position position="144"/>
    </location>
</feature>
<feature type="transmembrane region" description="Helical" evidence="1">
    <location>
        <begin position="12"/>
        <end position="34"/>
    </location>
</feature>
<keyword evidence="1" id="KW-0472">Membrane</keyword>
<evidence type="ECO:0000256" key="1">
    <source>
        <dbReference type="SAM" id="Phobius"/>
    </source>
</evidence>
<keyword evidence="1" id="KW-0812">Transmembrane</keyword>
<gene>
    <name evidence="2" type="ORF">METZ01_LOCUS106113</name>
</gene>
<feature type="transmembrane region" description="Helical" evidence="1">
    <location>
        <begin position="98"/>
        <end position="123"/>
    </location>
</feature>
<feature type="non-terminal residue" evidence="2">
    <location>
        <position position="1"/>
    </location>
</feature>
<dbReference type="EMBL" id="UINC01012162">
    <property type="protein sequence ID" value="SVA53259.1"/>
    <property type="molecule type" value="Genomic_DNA"/>
</dbReference>
<organism evidence="2">
    <name type="scientific">marine metagenome</name>
    <dbReference type="NCBI Taxonomy" id="408172"/>
    <lineage>
        <taxon>unclassified sequences</taxon>
        <taxon>metagenomes</taxon>
        <taxon>ecological metagenomes</taxon>
    </lineage>
</organism>
<keyword evidence="1" id="KW-1133">Transmembrane helix</keyword>
<name>A0A381WL97_9ZZZZ</name>
<accession>A0A381WL97</accession>
<proteinExistence type="predicted"/>
<evidence type="ECO:0000313" key="2">
    <source>
        <dbReference type="EMBL" id="SVA53259.1"/>
    </source>
</evidence>